<sequence>MAFLTHPIVAIYIKKHQERISGHIEDCRTTGRKKCVRRGMKRHRERIARRSHEATSREDCLDAAM</sequence>
<evidence type="ECO:0000313" key="2">
    <source>
        <dbReference type="EnsemblPlants" id="MELO3C023016.2.1"/>
    </source>
</evidence>
<accession>A0A9I9DRN0</accession>
<feature type="compositionally biased region" description="Basic residues" evidence="1">
    <location>
        <begin position="35"/>
        <end position="47"/>
    </location>
</feature>
<protein>
    <submittedName>
        <fullName evidence="2">Uncharacterized protein</fullName>
    </submittedName>
</protein>
<feature type="region of interest" description="Disordered" evidence="1">
    <location>
        <begin position="35"/>
        <end position="65"/>
    </location>
</feature>
<organism evidence="2">
    <name type="scientific">Cucumis melo</name>
    <name type="common">Muskmelon</name>
    <dbReference type="NCBI Taxonomy" id="3656"/>
    <lineage>
        <taxon>Eukaryota</taxon>
        <taxon>Viridiplantae</taxon>
        <taxon>Streptophyta</taxon>
        <taxon>Embryophyta</taxon>
        <taxon>Tracheophyta</taxon>
        <taxon>Spermatophyta</taxon>
        <taxon>Magnoliopsida</taxon>
        <taxon>eudicotyledons</taxon>
        <taxon>Gunneridae</taxon>
        <taxon>Pentapetalae</taxon>
        <taxon>rosids</taxon>
        <taxon>fabids</taxon>
        <taxon>Cucurbitales</taxon>
        <taxon>Cucurbitaceae</taxon>
        <taxon>Benincaseae</taxon>
        <taxon>Cucumis</taxon>
    </lineage>
</organism>
<feature type="compositionally biased region" description="Basic and acidic residues" evidence="1">
    <location>
        <begin position="48"/>
        <end position="65"/>
    </location>
</feature>
<dbReference type="Gramene" id="MELO3C023016.2.1">
    <property type="protein sequence ID" value="MELO3C023016.2.1"/>
    <property type="gene ID" value="MELO3C023016.2"/>
</dbReference>
<dbReference type="AlphaFoldDB" id="A0A9I9DRN0"/>
<proteinExistence type="predicted"/>
<dbReference type="EnsemblPlants" id="MELO3C023016.2.1">
    <property type="protein sequence ID" value="MELO3C023016.2.1"/>
    <property type="gene ID" value="MELO3C023016.2"/>
</dbReference>
<reference evidence="2" key="1">
    <citation type="submission" date="2023-03" db="UniProtKB">
        <authorList>
            <consortium name="EnsemblPlants"/>
        </authorList>
    </citation>
    <scope>IDENTIFICATION</scope>
</reference>
<name>A0A9I9DRN0_CUCME</name>
<evidence type="ECO:0000256" key="1">
    <source>
        <dbReference type="SAM" id="MobiDB-lite"/>
    </source>
</evidence>